<protein>
    <submittedName>
        <fullName evidence="1">Uncharacterized protein</fullName>
    </submittedName>
</protein>
<dbReference type="AlphaFoldDB" id="A0A9P6B3Q4"/>
<dbReference type="InterPro" id="IPR036465">
    <property type="entry name" value="vWFA_dom_sf"/>
</dbReference>
<reference evidence="1" key="1">
    <citation type="journal article" date="2020" name="Nat. Commun.">
        <title>Large-scale genome sequencing of mycorrhizal fungi provides insights into the early evolution of symbiotic traits.</title>
        <authorList>
            <person name="Miyauchi S."/>
            <person name="Kiss E."/>
            <person name="Kuo A."/>
            <person name="Drula E."/>
            <person name="Kohler A."/>
            <person name="Sanchez-Garcia M."/>
            <person name="Morin E."/>
            <person name="Andreopoulos B."/>
            <person name="Barry K.W."/>
            <person name="Bonito G."/>
            <person name="Buee M."/>
            <person name="Carver A."/>
            <person name="Chen C."/>
            <person name="Cichocki N."/>
            <person name="Clum A."/>
            <person name="Culley D."/>
            <person name="Crous P.W."/>
            <person name="Fauchery L."/>
            <person name="Girlanda M."/>
            <person name="Hayes R.D."/>
            <person name="Keri Z."/>
            <person name="LaButti K."/>
            <person name="Lipzen A."/>
            <person name="Lombard V."/>
            <person name="Magnuson J."/>
            <person name="Maillard F."/>
            <person name="Murat C."/>
            <person name="Nolan M."/>
            <person name="Ohm R.A."/>
            <person name="Pangilinan J."/>
            <person name="Pereira M.F."/>
            <person name="Perotto S."/>
            <person name="Peter M."/>
            <person name="Pfister S."/>
            <person name="Riley R."/>
            <person name="Sitrit Y."/>
            <person name="Stielow J.B."/>
            <person name="Szollosi G."/>
            <person name="Zifcakova L."/>
            <person name="Stursova M."/>
            <person name="Spatafora J.W."/>
            <person name="Tedersoo L."/>
            <person name="Vaario L.M."/>
            <person name="Yamada A."/>
            <person name="Yan M."/>
            <person name="Wang P."/>
            <person name="Xu J."/>
            <person name="Bruns T."/>
            <person name="Baldrian P."/>
            <person name="Vilgalys R."/>
            <person name="Dunand C."/>
            <person name="Henrissat B."/>
            <person name="Grigoriev I.V."/>
            <person name="Hibbett D."/>
            <person name="Nagy L.G."/>
            <person name="Martin F.M."/>
        </authorList>
    </citation>
    <scope>NUCLEOTIDE SEQUENCE</scope>
    <source>
        <strain evidence="1">UP504</strain>
    </source>
</reference>
<dbReference type="OrthoDB" id="7690434at2759"/>
<gene>
    <name evidence="1" type="ORF">BS47DRAFT_582718</name>
</gene>
<evidence type="ECO:0000313" key="2">
    <source>
        <dbReference type="Proteomes" id="UP000886523"/>
    </source>
</evidence>
<proteinExistence type="predicted"/>
<sequence length="250" mass="27795">MSIQRQEPFLNEIPAPPPNVLVILVVDSSDVTGAAIPQFCSYLSSVLDRLYHIHQTYDVKLGQIAFSAPSSDHSPIISQTNFQNPSHVLSLIRDHPSNMGIGRITNGSGVPMAIVDGIIAALEMFDRESSALQSANTSSPNTICHLILATSQPPDKTRQSSTETRNQFYPISWQTLPAELRKRYINLSLFLTTPNPSLYYMYNQVAPDSRYMDKPWFPTGGNSVYLMGMTALSKFDSRGDSWPSFFMLVT</sequence>
<name>A0A9P6B3Q4_9AGAM</name>
<comment type="caution">
    <text evidence="1">The sequence shown here is derived from an EMBL/GenBank/DDBJ whole genome shotgun (WGS) entry which is preliminary data.</text>
</comment>
<dbReference type="Proteomes" id="UP000886523">
    <property type="component" value="Unassembled WGS sequence"/>
</dbReference>
<evidence type="ECO:0000313" key="1">
    <source>
        <dbReference type="EMBL" id="KAF9516914.1"/>
    </source>
</evidence>
<organism evidence="1 2">
    <name type="scientific">Hydnum rufescens UP504</name>
    <dbReference type="NCBI Taxonomy" id="1448309"/>
    <lineage>
        <taxon>Eukaryota</taxon>
        <taxon>Fungi</taxon>
        <taxon>Dikarya</taxon>
        <taxon>Basidiomycota</taxon>
        <taxon>Agaricomycotina</taxon>
        <taxon>Agaricomycetes</taxon>
        <taxon>Cantharellales</taxon>
        <taxon>Hydnaceae</taxon>
        <taxon>Hydnum</taxon>
    </lineage>
</organism>
<keyword evidence="2" id="KW-1185">Reference proteome</keyword>
<accession>A0A9P6B3Q4</accession>
<dbReference type="SUPFAM" id="SSF53300">
    <property type="entry name" value="vWA-like"/>
    <property type="match status" value="1"/>
</dbReference>
<dbReference type="EMBL" id="MU128935">
    <property type="protein sequence ID" value="KAF9516914.1"/>
    <property type="molecule type" value="Genomic_DNA"/>
</dbReference>